<dbReference type="Gene3D" id="3.40.190.290">
    <property type="match status" value="1"/>
</dbReference>
<evidence type="ECO:0000259" key="5">
    <source>
        <dbReference type="PROSITE" id="PS50931"/>
    </source>
</evidence>
<proteinExistence type="inferred from homology"/>
<comment type="similarity">
    <text evidence="1">Belongs to the LysR transcriptional regulatory family.</text>
</comment>
<dbReference type="Pfam" id="PF00126">
    <property type="entry name" value="HTH_1"/>
    <property type="match status" value="1"/>
</dbReference>
<sequence length="290" mass="33174">MTLDQLQVLQTIVKSGSFRAASQELHRAQSAVSYAMRTLEDELGFKIFNRDQYRPELTPQGRAFLKKTDDLIFQFDEVKETAEFLKRGYEPEIRLAVSLLWPLPKLTSMLKEFTQKFPQTEIKIINDVLSNDEQLLEDHADIALGAIFNEKGLLVTEELFKVNMVPVCSAKHPLAKIKKPKPEQLSEYPQIILRSTVKNSNRSQGILNPHKVISVQDFLTKKCFLEAGLGWGLMPDHLVKEEIKQKSLVPLEAKPIKETLNIARHSAKDLGPCGKFIWDYFSNRQKKPTQ</sequence>
<dbReference type="Proteomes" id="UP001152321">
    <property type="component" value="Unassembled WGS sequence"/>
</dbReference>
<dbReference type="RefSeq" id="WP_277576997.1">
    <property type="nucleotide sequence ID" value="NZ_JANRMI010000001.1"/>
</dbReference>
<dbReference type="CDD" id="cd05466">
    <property type="entry name" value="PBP2_LTTR_substrate"/>
    <property type="match status" value="1"/>
</dbReference>
<dbReference type="InterPro" id="IPR036388">
    <property type="entry name" value="WH-like_DNA-bd_sf"/>
</dbReference>
<accession>A0ABT6DGB7</accession>
<keyword evidence="4" id="KW-0804">Transcription</keyword>
<gene>
    <name evidence="6" type="ORF">NWE73_04045</name>
</gene>
<dbReference type="EMBL" id="JANRMI010000001">
    <property type="protein sequence ID" value="MDG0815522.1"/>
    <property type="molecule type" value="Genomic_DNA"/>
</dbReference>
<keyword evidence="3" id="KW-0238">DNA-binding</keyword>
<dbReference type="InterPro" id="IPR036390">
    <property type="entry name" value="WH_DNA-bd_sf"/>
</dbReference>
<dbReference type="PROSITE" id="PS50931">
    <property type="entry name" value="HTH_LYSR"/>
    <property type="match status" value="1"/>
</dbReference>
<keyword evidence="2" id="KW-0805">Transcription regulation</keyword>
<organism evidence="6 7">
    <name type="scientific">Bdellovibrio svalbardensis</name>
    <dbReference type="NCBI Taxonomy" id="2972972"/>
    <lineage>
        <taxon>Bacteria</taxon>
        <taxon>Pseudomonadati</taxon>
        <taxon>Bdellovibrionota</taxon>
        <taxon>Bdellovibrionia</taxon>
        <taxon>Bdellovibrionales</taxon>
        <taxon>Pseudobdellovibrionaceae</taxon>
        <taxon>Bdellovibrio</taxon>
    </lineage>
</organism>
<protein>
    <submittedName>
        <fullName evidence="6">LysR family transcriptional regulator</fullName>
    </submittedName>
</protein>
<dbReference type="PRINTS" id="PR00039">
    <property type="entry name" value="HTHLYSR"/>
</dbReference>
<dbReference type="InterPro" id="IPR005119">
    <property type="entry name" value="LysR_subst-bd"/>
</dbReference>
<name>A0ABT6DGB7_9BACT</name>
<dbReference type="PANTHER" id="PTHR30126">
    <property type="entry name" value="HTH-TYPE TRANSCRIPTIONAL REGULATOR"/>
    <property type="match status" value="1"/>
</dbReference>
<evidence type="ECO:0000256" key="4">
    <source>
        <dbReference type="ARBA" id="ARBA00023163"/>
    </source>
</evidence>
<reference evidence="6" key="1">
    <citation type="submission" date="2022-08" db="EMBL/GenBank/DDBJ databases">
        <title>Novel Bdellovibrio Species Isolated from Svalbard: Designation Bdellovibrio svalbardensis.</title>
        <authorList>
            <person name="Mitchell R.J."/>
            <person name="Choi S.Y."/>
        </authorList>
    </citation>
    <scope>NUCLEOTIDE SEQUENCE</scope>
    <source>
        <strain evidence="6">PAP01</strain>
    </source>
</reference>
<evidence type="ECO:0000256" key="1">
    <source>
        <dbReference type="ARBA" id="ARBA00009437"/>
    </source>
</evidence>
<dbReference type="Pfam" id="PF03466">
    <property type="entry name" value="LysR_substrate"/>
    <property type="match status" value="1"/>
</dbReference>
<comment type="caution">
    <text evidence="6">The sequence shown here is derived from an EMBL/GenBank/DDBJ whole genome shotgun (WGS) entry which is preliminary data.</text>
</comment>
<feature type="domain" description="HTH lysR-type" evidence="5">
    <location>
        <begin position="1"/>
        <end position="58"/>
    </location>
</feature>
<dbReference type="Gene3D" id="1.10.10.10">
    <property type="entry name" value="Winged helix-like DNA-binding domain superfamily/Winged helix DNA-binding domain"/>
    <property type="match status" value="1"/>
</dbReference>
<keyword evidence="7" id="KW-1185">Reference proteome</keyword>
<dbReference type="InterPro" id="IPR000847">
    <property type="entry name" value="LysR_HTH_N"/>
</dbReference>
<dbReference type="PANTHER" id="PTHR30126:SF91">
    <property type="entry name" value="LYSR FAMILY TRANSCRIPTIONAL REGULATOR"/>
    <property type="match status" value="1"/>
</dbReference>
<evidence type="ECO:0000313" key="6">
    <source>
        <dbReference type="EMBL" id="MDG0815522.1"/>
    </source>
</evidence>
<dbReference type="SUPFAM" id="SSF46785">
    <property type="entry name" value="Winged helix' DNA-binding domain"/>
    <property type="match status" value="1"/>
</dbReference>
<evidence type="ECO:0000256" key="3">
    <source>
        <dbReference type="ARBA" id="ARBA00023125"/>
    </source>
</evidence>
<dbReference type="SUPFAM" id="SSF53850">
    <property type="entry name" value="Periplasmic binding protein-like II"/>
    <property type="match status" value="1"/>
</dbReference>
<evidence type="ECO:0000313" key="7">
    <source>
        <dbReference type="Proteomes" id="UP001152321"/>
    </source>
</evidence>
<evidence type="ECO:0000256" key="2">
    <source>
        <dbReference type="ARBA" id="ARBA00023015"/>
    </source>
</evidence>